<feature type="transmembrane region" description="Helical" evidence="9">
    <location>
        <begin position="178"/>
        <end position="197"/>
    </location>
</feature>
<feature type="transmembrane region" description="Helical" evidence="9">
    <location>
        <begin position="203"/>
        <end position="225"/>
    </location>
</feature>
<keyword evidence="7 9" id="KW-0333">Golgi apparatus</keyword>
<evidence type="ECO:0000313" key="11">
    <source>
        <dbReference type="EMBL" id="KAJ3432263.1"/>
    </source>
</evidence>
<comment type="caution">
    <text evidence="11">The sequence shown here is derived from an EMBL/GenBank/DDBJ whole genome shotgun (WGS) entry which is preliminary data.</text>
</comment>
<feature type="region of interest" description="Disordered" evidence="10">
    <location>
        <begin position="1"/>
        <end position="46"/>
    </location>
</feature>
<comment type="function">
    <text evidence="9">Has a role in transport between endoplasmic reticulum and Golgi.</text>
</comment>
<evidence type="ECO:0000256" key="7">
    <source>
        <dbReference type="ARBA" id="ARBA00023034"/>
    </source>
</evidence>
<feature type="transmembrane region" description="Helical" evidence="9">
    <location>
        <begin position="145"/>
        <end position="166"/>
    </location>
</feature>
<dbReference type="PANTHER" id="PTHR14083:SF0">
    <property type="entry name" value="YIP1D-INTERACTING FACTOR 1, ISOFORM C"/>
    <property type="match status" value="1"/>
</dbReference>
<gene>
    <name evidence="11" type="ORF">M0812_21194</name>
</gene>
<accession>A0AAV7YR59</accession>
<dbReference type="Proteomes" id="UP001146793">
    <property type="component" value="Unassembled WGS sequence"/>
</dbReference>
<evidence type="ECO:0000256" key="5">
    <source>
        <dbReference type="ARBA" id="ARBA00022927"/>
    </source>
</evidence>
<comment type="subcellular location">
    <subcellularLocation>
        <location evidence="9">Endoplasmic reticulum membrane</location>
        <topology evidence="9">Multi-pass membrane protein</topology>
    </subcellularLocation>
    <subcellularLocation>
        <location evidence="9">Golgi apparatus membrane</location>
        <topology evidence="9">Multi-pass membrane protein</topology>
    </subcellularLocation>
</comment>
<evidence type="ECO:0000256" key="9">
    <source>
        <dbReference type="RuleBase" id="RU368073"/>
    </source>
</evidence>
<evidence type="ECO:0000256" key="1">
    <source>
        <dbReference type="ARBA" id="ARBA00009727"/>
    </source>
</evidence>
<keyword evidence="5 9" id="KW-0653">Protein transport</keyword>
<dbReference type="GO" id="GO:0030134">
    <property type="term" value="C:COPII-coated ER to Golgi transport vesicle"/>
    <property type="evidence" value="ECO:0007669"/>
    <property type="project" value="TreeGrafter"/>
</dbReference>
<protein>
    <recommendedName>
        <fullName evidence="9">Protein YIF1</fullName>
    </recommendedName>
</protein>
<evidence type="ECO:0000256" key="2">
    <source>
        <dbReference type="ARBA" id="ARBA00022448"/>
    </source>
</evidence>
<evidence type="ECO:0000256" key="8">
    <source>
        <dbReference type="ARBA" id="ARBA00023136"/>
    </source>
</evidence>
<keyword evidence="4 9" id="KW-0256">Endoplasmic reticulum</keyword>
<dbReference type="InterPro" id="IPR005578">
    <property type="entry name" value="Yif1_fam"/>
</dbReference>
<dbReference type="GO" id="GO:0006888">
    <property type="term" value="P:endoplasmic reticulum to Golgi vesicle-mediated transport"/>
    <property type="evidence" value="ECO:0007669"/>
    <property type="project" value="UniProtKB-UniRule"/>
</dbReference>
<proteinExistence type="inferred from homology"/>
<feature type="compositionally biased region" description="Low complexity" evidence="10">
    <location>
        <begin position="16"/>
        <end position="46"/>
    </location>
</feature>
<evidence type="ECO:0000313" key="12">
    <source>
        <dbReference type="Proteomes" id="UP001146793"/>
    </source>
</evidence>
<reference evidence="11" key="1">
    <citation type="submission" date="2022-08" db="EMBL/GenBank/DDBJ databases">
        <title>Novel sulphate-reducing endosymbionts in the free-living metamonad Anaeramoeba.</title>
        <authorList>
            <person name="Jerlstrom-Hultqvist J."/>
            <person name="Cepicka I."/>
            <person name="Gallot-Lavallee L."/>
            <person name="Salas-Leiva D."/>
            <person name="Curtis B.A."/>
            <person name="Zahonova K."/>
            <person name="Pipaliya S."/>
            <person name="Dacks J."/>
            <person name="Roger A.J."/>
        </authorList>
    </citation>
    <scope>NUCLEOTIDE SEQUENCE</scope>
    <source>
        <strain evidence="11">Busselton2</strain>
    </source>
</reference>
<dbReference type="PANTHER" id="PTHR14083">
    <property type="entry name" value="YIP1 INTERACTING FACTOR HOMOLOG YIF1 PROTEIN"/>
    <property type="match status" value="1"/>
</dbReference>
<dbReference type="GO" id="GO:0015031">
    <property type="term" value="P:protein transport"/>
    <property type="evidence" value="ECO:0007669"/>
    <property type="project" value="UniProtKB-KW"/>
</dbReference>
<keyword evidence="8 9" id="KW-0472">Membrane</keyword>
<dbReference type="AlphaFoldDB" id="A0AAV7YR59"/>
<dbReference type="GO" id="GO:0000139">
    <property type="term" value="C:Golgi membrane"/>
    <property type="evidence" value="ECO:0007669"/>
    <property type="project" value="UniProtKB-SubCell"/>
</dbReference>
<dbReference type="GO" id="GO:0005789">
    <property type="term" value="C:endoplasmic reticulum membrane"/>
    <property type="evidence" value="ECO:0007669"/>
    <property type="project" value="UniProtKB-SubCell"/>
</dbReference>
<comment type="similarity">
    <text evidence="1 9">Belongs to the YIF1 family.</text>
</comment>
<dbReference type="Pfam" id="PF03878">
    <property type="entry name" value="YIF1"/>
    <property type="match status" value="1"/>
</dbReference>
<keyword evidence="6 9" id="KW-1133">Transmembrane helix</keyword>
<name>A0AAV7YR59_9EUKA</name>
<sequence length="226" mass="25371">MSNSIMGIYGNGDGSGNINNNVNNNENEFQNIGQTNQNPNFMNENNNQQDFNPISQFTSQFTNNPLTNIGLKYGENVWETGKHIMDSHNWKRSVASGMGEKVSPRNDINAPDLYIPLMSFITYVLLISLFYGINSTFSPELFGKLSLSGLITTAIEILIYKFLFYLMSSNIKLPWLDFLAYTGYKFTGILLPSIIGILLGNKIYLVVLIVTSIPVGYFLVSLLFIF</sequence>
<evidence type="ECO:0000256" key="3">
    <source>
        <dbReference type="ARBA" id="ARBA00022692"/>
    </source>
</evidence>
<keyword evidence="3 9" id="KW-0812">Transmembrane</keyword>
<evidence type="ECO:0000256" key="4">
    <source>
        <dbReference type="ARBA" id="ARBA00022824"/>
    </source>
</evidence>
<dbReference type="GO" id="GO:0005793">
    <property type="term" value="C:endoplasmic reticulum-Golgi intermediate compartment"/>
    <property type="evidence" value="ECO:0007669"/>
    <property type="project" value="UniProtKB-UniRule"/>
</dbReference>
<dbReference type="EMBL" id="JANTQA010000047">
    <property type="protein sequence ID" value="KAJ3432263.1"/>
    <property type="molecule type" value="Genomic_DNA"/>
</dbReference>
<evidence type="ECO:0000256" key="6">
    <source>
        <dbReference type="ARBA" id="ARBA00022989"/>
    </source>
</evidence>
<feature type="transmembrane region" description="Helical" evidence="9">
    <location>
        <begin position="113"/>
        <end position="133"/>
    </location>
</feature>
<organism evidence="11 12">
    <name type="scientific">Anaeramoeba flamelloides</name>
    <dbReference type="NCBI Taxonomy" id="1746091"/>
    <lineage>
        <taxon>Eukaryota</taxon>
        <taxon>Metamonada</taxon>
        <taxon>Anaeramoebidae</taxon>
        <taxon>Anaeramoeba</taxon>
    </lineage>
</organism>
<keyword evidence="2 9" id="KW-0813">Transport</keyword>
<evidence type="ECO:0000256" key="10">
    <source>
        <dbReference type="SAM" id="MobiDB-lite"/>
    </source>
</evidence>